<evidence type="ECO:0000313" key="5">
    <source>
        <dbReference type="Proteomes" id="UP000034235"/>
    </source>
</evidence>
<dbReference type="AlphaFoldDB" id="A0A0G0JV05"/>
<feature type="region of interest" description="Disordered" evidence="1">
    <location>
        <begin position="540"/>
        <end position="566"/>
    </location>
</feature>
<feature type="transmembrane region" description="Helical" evidence="2">
    <location>
        <begin position="353"/>
        <end position="372"/>
    </location>
</feature>
<keyword evidence="2" id="KW-0472">Membrane</keyword>
<organism evidence="4 5">
    <name type="scientific">Candidatus Daviesbacteria bacterium GW2011_GWA2_38_24</name>
    <dbReference type="NCBI Taxonomy" id="1618422"/>
    <lineage>
        <taxon>Bacteria</taxon>
        <taxon>Candidatus Daviesiibacteriota</taxon>
    </lineage>
</organism>
<feature type="transmembrane region" description="Helical" evidence="2">
    <location>
        <begin position="190"/>
        <end position="211"/>
    </location>
</feature>
<keyword evidence="3" id="KW-0732">Signal</keyword>
<gene>
    <name evidence="4" type="ORF">US86_C0002G0012</name>
</gene>
<evidence type="ECO:0000256" key="3">
    <source>
        <dbReference type="SAM" id="SignalP"/>
    </source>
</evidence>
<feature type="chain" id="PRO_5002533035" evidence="3">
    <location>
        <begin position="29"/>
        <end position="566"/>
    </location>
</feature>
<comment type="caution">
    <text evidence="4">The sequence shown here is derived from an EMBL/GenBank/DDBJ whole genome shotgun (WGS) entry which is preliminary data.</text>
</comment>
<reference evidence="4 5" key="1">
    <citation type="journal article" date="2015" name="Nature">
        <title>rRNA introns, odd ribosomes, and small enigmatic genomes across a large radiation of phyla.</title>
        <authorList>
            <person name="Brown C.T."/>
            <person name="Hug L.A."/>
            <person name="Thomas B.C."/>
            <person name="Sharon I."/>
            <person name="Castelle C.J."/>
            <person name="Singh A."/>
            <person name="Wilkins M.J."/>
            <person name="Williams K.H."/>
            <person name="Banfield J.F."/>
        </authorList>
    </citation>
    <scope>NUCLEOTIDE SEQUENCE [LARGE SCALE GENOMIC DNA]</scope>
</reference>
<accession>A0A0G0JV05</accession>
<sequence>MTALRFVVHGILLVTFFFLGISSVQAQAAQNTITVKEANYSPQSPQYINLMFINLIHTISCFAEGQSIIGQSCITGVATDKKTNKLQVYESSTDASGGSLGTIVNIITLSYASKPLKTSEYIADLSNNLGFIKPAHAQVSGSGNSVIEPIKRIWQLSRNIAYLGITVIFLVIGFMIMFRHRLNPQTVINIQSALPGLVIGLILITFSYFFSALLVDLAFVSTNVVGSIFAAAGFGNSEIITQTVKEGNIINTLSKVVALDTDQAFEVAQETGATLAFLKEGFIGRVVRILADLLGCKFGASTLGGLFPGALNVLGPVTGAVFGTFGNPLGQITGCVIGAVGGQILVESGLLEWLAGLVLYLILILALLIAMFRIMFSIINAYVGIILLTLTAPIRFLMASLPGSKGGFGPWLREMLSNVLIFPAYFTIFFIAAFILGNSVAEAFGIDPSTAPTDQMFQSGAVPFLGGLSTLFLRIILGYGLLLFAPNIPDIIKGTLGVKDPGYGKMVIGAALGGYGLGKGFLSRTFAPVIQERKARQEAKLKNLVSPPAQPGREPTRPYQEVGTLS</sequence>
<evidence type="ECO:0000256" key="1">
    <source>
        <dbReference type="SAM" id="MobiDB-lite"/>
    </source>
</evidence>
<feature type="transmembrane region" description="Helical" evidence="2">
    <location>
        <begin position="160"/>
        <end position="178"/>
    </location>
</feature>
<evidence type="ECO:0000313" key="4">
    <source>
        <dbReference type="EMBL" id="KKQ66895.1"/>
    </source>
</evidence>
<proteinExistence type="predicted"/>
<keyword evidence="2" id="KW-0812">Transmembrane</keyword>
<feature type="transmembrane region" description="Helical" evidence="2">
    <location>
        <begin position="378"/>
        <end position="398"/>
    </location>
</feature>
<name>A0A0G0JV05_9BACT</name>
<protein>
    <submittedName>
        <fullName evidence="4">Uncharacterized protein</fullName>
    </submittedName>
</protein>
<feature type="transmembrane region" description="Helical" evidence="2">
    <location>
        <begin position="419"/>
        <end position="441"/>
    </location>
</feature>
<feature type="signal peptide" evidence="3">
    <location>
        <begin position="1"/>
        <end position="28"/>
    </location>
</feature>
<dbReference type="Proteomes" id="UP000034235">
    <property type="component" value="Unassembled WGS sequence"/>
</dbReference>
<keyword evidence="2" id="KW-1133">Transmembrane helix</keyword>
<feature type="transmembrane region" description="Helical" evidence="2">
    <location>
        <begin position="461"/>
        <end position="484"/>
    </location>
</feature>
<dbReference type="EMBL" id="LBUP01000002">
    <property type="protein sequence ID" value="KKQ66895.1"/>
    <property type="molecule type" value="Genomic_DNA"/>
</dbReference>
<evidence type="ECO:0000256" key="2">
    <source>
        <dbReference type="SAM" id="Phobius"/>
    </source>
</evidence>